<feature type="compositionally biased region" description="Basic and acidic residues" evidence="4">
    <location>
        <begin position="704"/>
        <end position="718"/>
    </location>
</feature>
<comment type="caution">
    <text evidence="5">The sequence shown here is derived from an EMBL/GenBank/DDBJ whole genome shotgun (WGS) entry which is preliminary data.</text>
</comment>
<dbReference type="PANTHER" id="PTHR23309">
    <property type="entry name" value="3-HYDROXYACYL-COA DEHYROGENASE"/>
    <property type="match status" value="1"/>
</dbReference>
<dbReference type="EMBL" id="SNAA01000008">
    <property type="protein sequence ID" value="TDL79691.1"/>
    <property type="molecule type" value="Genomic_DNA"/>
</dbReference>
<dbReference type="OrthoDB" id="9771883at2"/>
<dbReference type="GO" id="GO:0016829">
    <property type="term" value="F:lyase activity"/>
    <property type="evidence" value="ECO:0007669"/>
    <property type="project" value="UniProtKB-KW"/>
</dbReference>
<dbReference type="GO" id="GO:0016853">
    <property type="term" value="F:isomerase activity"/>
    <property type="evidence" value="ECO:0007669"/>
    <property type="project" value="UniProtKB-KW"/>
</dbReference>
<protein>
    <submittedName>
        <fullName evidence="5">Enoyl-CoA hydratase/isomerase family protein</fullName>
    </submittedName>
</protein>
<keyword evidence="6" id="KW-1185">Reference proteome</keyword>
<reference evidence="5 6" key="1">
    <citation type="submission" date="2019-03" db="EMBL/GenBank/DDBJ databases">
        <title>Primorskyibacter sp. SS33 isolated from sediments.</title>
        <authorList>
            <person name="Xunke S."/>
        </authorList>
    </citation>
    <scope>NUCLEOTIDE SEQUENCE [LARGE SCALE GENOMIC DNA]</scope>
    <source>
        <strain evidence="5 6">SS33</strain>
    </source>
</reference>
<keyword evidence="2" id="KW-0456">Lyase</keyword>
<keyword evidence="1 5" id="KW-0413">Isomerase</keyword>
<dbReference type="Pfam" id="PF00378">
    <property type="entry name" value="ECH_1"/>
    <property type="match status" value="1"/>
</dbReference>
<dbReference type="Proteomes" id="UP000295701">
    <property type="component" value="Unassembled WGS sequence"/>
</dbReference>
<sequence>MCSGVIAASPSCSACLCPSLARPAARDERGCAPDAQPSGCAHVRRAAPIADTPRLPPRAGLPRMSRPMPDRIATILLPRRIDRAGVARLEAEIAAVLGGTGPAAAGALILSGASEAFCLGLEADAVEDDTPRRIARALTAARIPTIAALNGPACDAGAEIALACAARVAVPEAAIRLAPLRAGVLPAALGTQTLPRLVPPARAVEMLCEGRAVTPADAPPGLFDRIGPEAFRLASDLLAAGGGATPTLDRPPPAAGALLDATDAARAADPGDPLRRALCDCIEALVLLGPGAGPRMEATLWRDTLALRASHGTRRIAAAEARLRAGAPAPVTRLGVVAQGVQAVPLVREALLAGAHVELVALDRADLAETAGAIAGDLAARAEAGGAAAELARDALSRFGFGEDLAPLASAEAILIAGIDAERLRHEVLAALDALCGDAVPVAICEPPGPEIEVPAARAALVVHPAAGLAEIVTGPVFAAPLAPLGAVAARLGLIPVTATATGIVAQLARASREAVEAMVMLGARPDRIDAQLSAAYGTAPCAPAWEAARHLSGGSILAVMHRKGLELGDAPRLSAGLRRTWEIEQATPDAAAIAEIWLAMTAAAASERLLTDGAAGVEAVDLASLAALGLPRRSGGVLALAEAHGRGQLWSRLDELHERGVADPPPDEIALRPPAPYPLGDPPGLADEDADDHHHQPQHGQHQRPEVPRDEPAQPGA</sequence>
<evidence type="ECO:0000256" key="4">
    <source>
        <dbReference type="SAM" id="MobiDB-lite"/>
    </source>
</evidence>
<dbReference type="Gene3D" id="3.40.50.720">
    <property type="entry name" value="NAD(P)-binding Rossmann-like Domain"/>
    <property type="match status" value="1"/>
</dbReference>
<dbReference type="GO" id="GO:0003857">
    <property type="term" value="F:(3S)-3-hydroxyacyl-CoA dehydrogenase (NAD+) activity"/>
    <property type="evidence" value="ECO:0007669"/>
    <property type="project" value="TreeGrafter"/>
</dbReference>
<evidence type="ECO:0000256" key="2">
    <source>
        <dbReference type="ARBA" id="ARBA00023239"/>
    </source>
</evidence>
<evidence type="ECO:0000313" key="6">
    <source>
        <dbReference type="Proteomes" id="UP000295701"/>
    </source>
</evidence>
<organism evidence="5 6">
    <name type="scientific">Palleronia sediminis</name>
    <dbReference type="NCBI Taxonomy" id="2547833"/>
    <lineage>
        <taxon>Bacteria</taxon>
        <taxon>Pseudomonadati</taxon>
        <taxon>Pseudomonadota</taxon>
        <taxon>Alphaproteobacteria</taxon>
        <taxon>Rhodobacterales</taxon>
        <taxon>Roseobacteraceae</taxon>
        <taxon>Palleronia</taxon>
    </lineage>
</organism>
<feature type="region of interest" description="Disordered" evidence="4">
    <location>
        <begin position="660"/>
        <end position="718"/>
    </location>
</feature>
<proteinExistence type="predicted"/>
<dbReference type="PANTHER" id="PTHR23309:SF49">
    <property type="entry name" value="PEROXISOMAL BIFUNCTIONAL ENZYME"/>
    <property type="match status" value="1"/>
</dbReference>
<dbReference type="InterPro" id="IPR008927">
    <property type="entry name" value="6-PGluconate_DH-like_C_sf"/>
</dbReference>
<dbReference type="AlphaFoldDB" id="A0A4R6A7F4"/>
<dbReference type="GO" id="GO:0006635">
    <property type="term" value="P:fatty acid beta-oxidation"/>
    <property type="evidence" value="ECO:0007669"/>
    <property type="project" value="TreeGrafter"/>
</dbReference>
<feature type="region of interest" description="Disordered" evidence="4">
    <location>
        <begin position="31"/>
        <end position="64"/>
    </location>
</feature>
<name>A0A4R6A7F4_9RHOB</name>
<evidence type="ECO:0000256" key="3">
    <source>
        <dbReference type="ARBA" id="ARBA00023268"/>
    </source>
</evidence>
<dbReference type="Gene3D" id="1.10.1040.50">
    <property type="match status" value="1"/>
</dbReference>
<gene>
    <name evidence="5" type="ORF">E2L08_08785</name>
</gene>
<evidence type="ECO:0000313" key="5">
    <source>
        <dbReference type="EMBL" id="TDL79691.1"/>
    </source>
</evidence>
<accession>A0A4R6A7F4</accession>
<dbReference type="InterPro" id="IPR001753">
    <property type="entry name" value="Enoyl-CoA_hydra/iso"/>
</dbReference>
<dbReference type="CDD" id="cd06558">
    <property type="entry name" value="crotonase-like"/>
    <property type="match status" value="1"/>
</dbReference>
<dbReference type="Gene3D" id="3.90.226.10">
    <property type="entry name" value="2-enoyl-CoA Hydratase, Chain A, domain 1"/>
    <property type="match status" value="1"/>
</dbReference>
<evidence type="ECO:0000256" key="1">
    <source>
        <dbReference type="ARBA" id="ARBA00023235"/>
    </source>
</evidence>
<dbReference type="SUPFAM" id="SSF52096">
    <property type="entry name" value="ClpP/crotonase"/>
    <property type="match status" value="1"/>
</dbReference>
<dbReference type="SUPFAM" id="SSF48179">
    <property type="entry name" value="6-phosphogluconate dehydrogenase C-terminal domain-like"/>
    <property type="match status" value="1"/>
</dbReference>
<dbReference type="InterPro" id="IPR029045">
    <property type="entry name" value="ClpP/crotonase-like_dom_sf"/>
</dbReference>
<keyword evidence="3" id="KW-0511">Multifunctional enzyme</keyword>